<feature type="transmembrane region" description="Helical" evidence="7">
    <location>
        <begin position="47"/>
        <end position="66"/>
    </location>
</feature>
<dbReference type="EMBL" id="CP042467">
    <property type="protein sequence ID" value="QED27811.1"/>
    <property type="molecule type" value="Genomic_DNA"/>
</dbReference>
<keyword evidence="10" id="KW-1185">Reference proteome</keyword>
<evidence type="ECO:0000256" key="3">
    <source>
        <dbReference type="ARBA" id="ARBA00022597"/>
    </source>
</evidence>
<dbReference type="GO" id="GO:0016020">
    <property type="term" value="C:membrane"/>
    <property type="evidence" value="ECO:0007669"/>
    <property type="project" value="UniProtKB-SubCell"/>
</dbReference>
<comment type="subcellular location">
    <subcellularLocation>
        <location evidence="1">Membrane</location>
        <topology evidence="1">Multi-pass membrane protein</topology>
    </subcellularLocation>
</comment>
<evidence type="ECO:0000256" key="2">
    <source>
        <dbReference type="ARBA" id="ARBA00022448"/>
    </source>
</evidence>
<feature type="transmembrane region" description="Helical" evidence="7">
    <location>
        <begin position="138"/>
        <end position="160"/>
    </location>
</feature>
<dbReference type="GO" id="GO:0022857">
    <property type="term" value="F:transmembrane transporter activity"/>
    <property type="evidence" value="ECO:0007669"/>
    <property type="project" value="InterPro"/>
</dbReference>
<feature type="transmembrane region" description="Helical" evidence="7">
    <location>
        <begin position="7"/>
        <end position="27"/>
    </location>
</feature>
<sequence length="415" mass="44789">MEKEFKIWRWRIFAATWLTYAGLYFARKPFSIVKANLGDAHAWDTEALGALGAFYLIAYTIGQFIAGAAGQKWGPRLVLLSGIALSIAANAACGITNSYALFAVFVTLNGLGQSTGWSNCVGTMGQWFRKDERGRVMGVWATNFQVGGMLANGLAAFALGAWGFEYSFFAGSLALLVVWVFVYFNHRNKPSDVGLEDIDEEVPEIDENGDEVAEVAWPRAVVLNIAIVGVFYFFVKFIRYAIWSWAPFLLQKNYGLDGDDAGYISTVFDAAGILGVIACGWLSDRVFKSRRALTSFVFILGMVVSCVLLYTVGSSSVWLFAVCMGMIGFTLYGPDALMTGAGAIDVGAAKRATVAAGVINGMGSVGAVVQELVLGRMLKTESVEYVFGTLLVSALAALACLAYLLWRGARGKTSV</sequence>
<evidence type="ECO:0000256" key="7">
    <source>
        <dbReference type="SAM" id="Phobius"/>
    </source>
</evidence>
<evidence type="ECO:0000313" key="10">
    <source>
        <dbReference type="Proteomes" id="UP000321595"/>
    </source>
</evidence>
<feature type="transmembrane region" description="Helical" evidence="7">
    <location>
        <begin position="98"/>
        <end position="117"/>
    </location>
</feature>
<feature type="transmembrane region" description="Helical" evidence="7">
    <location>
        <begin position="73"/>
        <end position="92"/>
    </location>
</feature>
<dbReference type="SUPFAM" id="SSF103473">
    <property type="entry name" value="MFS general substrate transporter"/>
    <property type="match status" value="1"/>
</dbReference>
<organism evidence="9 10">
    <name type="scientific">Microvenator marinus</name>
    <dbReference type="NCBI Taxonomy" id="2600177"/>
    <lineage>
        <taxon>Bacteria</taxon>
        <taxon>Deltaproteobacteria</taxon>
        <taxon>Bradymonadales</taxon>
        <taxon>Microvenatoraceae</taxon>
        <taxon>Microvenator</taxon>
    </lineage>
</organism>
<protein>
    <submittedName>
        <fullName evidence="9">MFS transporter</fullName>
    </submittedName>
</protein>
<dbReference type="PANTHER" id="PTHR43184:SF12">
    <property type="entry name" value="SUGAR PHOSPHATE EXCHANGER 3"/>
    <property type="match status" value="1"/>
</dbReference>
<feature type="transmembrane region" description="Helical" evidence="7">
    <location>
        <begin position="385"/>
        <end position="406"/>
    </location>
</feature>
<evidence type="ECO:0000313" key="9">
    <source>
        <dbReference type="EMBL" id="QED27811.1"/>
    </source>
</evidence>
<reference evidence="9 10" key="1">
    <citation type="submission" date="2019-08" db="EMBL/GenBank/DDBJ databases">
        <authorList>
            <person name="Liang Q."/>
        </authorList>
    </citation>
    <scope>NUCLEOTIDE SEQUENCE [LARGE SCALE GENOMIC DNA]</scope>
    <source>
        <strain evidence="9 10">V1718</strain>
    </source>
</reference>
<evidence type="ECO:0000256" key="4">
    <source>
        <dbReference type="ARBA" id="ARBA00022692"/>
    </source>
</evidence>
<keyword evidence="2" id="KW-0813">Transport</keyword>
<dbReference type="OrthoDB" id="5315372at2"/>
<feature type="transmembrane region" description="Helical" evidence="7">
    <location>
        <begin position="166"/>
        <end position="184"/>
    </location>
</feature>
<dbReference type="InterPro" id="IPR011701">
    <property type="entry name" value="MFS"/>
</dbReference>
<dbReference type="KEGG" id="bbae:FRD01_11310"/>
<evidence type="ECO:0000259" key="8">
    <source>
        <dbReference type="PROSITE" id="PS50850"/>
    </source>
</evidence>
<feature type="transmembrane region" description="Helical" evidence="7">
    <location>
        <begin position="262"/>
        <end position="281"/>
    </location>
</feature>
<dbReference type="InterPro" id="IPR020846">
    <property type="entry name" value="MFS_dom"/>
</dbReference>
<feature type="transmembrane region" description="Helical" evidence="7">
    <location>
        <begin position="293"/>
        <end position="312"/>
    </location>
</feature>
<dbReference type="PANTHER" id="PTHR43184">
    <property type="entry name" value="MAJOR FACILITATOR SUPERFAMILY TRANSPORTER 16, ISOFORM B"/>
    <property type="match status" value="1"/>
</dbReference>
<feature type="transmembrane region" description="Helical" evidence="7">
    <location>
        <begin position="221"/>
        <end position="242"/>
    </location>
</feature>
<gene>
    <name evidence="9" type="ORF">FRD01_11310</name>
</gene>
<evidence type="ECO:0000256" key="1">
    <source>
        <dbReference type="ARBA" id="ARBA00004141"/>
    </source>
</evidence>
<feature type="transmembrane region" description="Helical" evidence="7">
    <location>
        <begin position="318"/>
        <end position="340"/>
    </location>
</feature>
<keyword evidence="3" id="KW-0762">Sugar transport</keyword>
<accession>A0A5B8XR97</accession>
<dbReference type="InterPro" id="IPR000849">
    <property type="entry name" value="Sugar_P_transporter"/>
</dbReference>
<proteinExistence type="predicted"/>
<dbReference type="RefSeq" id="WP_146959677.1">
    <property type="nucleotide sequence ID" value="NZ_CP042467.1"/>
</dbReference>
<keyword evidence="4 7" id="KW-0812">Transmembrane</keyword>
<name>A0A5B8XR97_9DELT</name>
<evidence type="ECO:0000256" key="6">
    <source>
        <dbReference type="ARBA" id="ARBA00023136"/>
    </source>
</evidence>
<dbReference type="InterPro" id="IPR036259">
    <property type="entry name" value="MFS_trans_sf"/>
</dbReference>
<evidence type="ECO:0000256" key="5">
    <source>
        <dbReference type="ARBA" id="ARBA00022989"/>
    </source>
</evidence>
<dbReference type="AlphaFoldDB" id="A0A5B8XR97"/>
<dbReference type="PIRSF" id="PIRSF002808">
    <property type="entry name" value="Hexose_phosphate_transp"/>
    <property type="match status" value="1"/>
</dbReference>
<feature type="domain" description="Major facilitator superfamily (MFS) profile" evidence="8">
    <location>
        <begin position="1"/>
        <end position="412"/>
    </location>
</feature>
<keyword evidence="6 7" id="KW-0472">Membrane</keyword>
<dbReference type="PROSITE" id="PS50850">
    <property type="entry name" value="MFS"/>
    <property type="match status" value="1"/>
</dbReference>
<dbReference type="Gene3D" id="1.20.1250.20">
    <property type="entry name" value="MFS general substrate transporter like domains"/>
    <property type="match status" value="2"/>
</dbReference>
<dbReference type="Proteomes" id="UP000321595">
    <property type="component" value="Chromosome"/>
</dbReference>
<feature type="transmembrane region" description="Helical" evidence="7">
    <location>
        <begin position="352"/>
        <end position="373"/>
    </location>
</feature>
<keyword evidence="5 7" id="KW-1133">Transmembrane helix</keyword>
<dbReference type="Pfam" id="PF07690">
    <property type="entry name" value="MFS_1"/>
    <property type="match status" value="1"/>
</dbReference>